<reference evidence="1" key="1">
    <citation type="submission" date="2019-09" db="EMBL/GenBank/DDBJ databases">
        <authorList>
            <person name="Rodrigo-Torres L."/>
            <person name="Arahal R. D."/>
            <person name="Lucena T."/>
        </authorList>
    </citation>
    <scope>NUCLEOTIDE SEQUENCE</scope>
    <source>
        <strain evidence="1">ISS653</strain>
    </source>
</reference>
<organism evidence="1 2">
    <name type="scientific">Mesonia oceanica</name>
    <dbReference type="NCBI Taxonomy" id="2687242"/>
    <lineage>
        <taxon>Bacteria</taxon>
        <taxon>Pseudomonadati</taxon>
        <taxon>Bacteroidota</taxon>
        <taxon>Flavobacteriia</taxon>
        <taxon>Flavobacteriales</taxon>
        <taxon>Flavobacteriaceae</taxon>
        <taxon>Mesonia</taxon>
    </lineage>
</organism>
<accession>A0AC61YD04</accession>
<evidence type="ECO:0000313" key="1">
    <source>
        <dbReference type="EMBL" id="VVV02095.1"/>
    </source>
</evidence>
<keyword evidence="2" id="KW-1185">Reference proteome</keyword>
<proteinExistence type="predicted"/>
<protein>
    <submittedName>
        <fullName evidence="1">Uncharacterized protein</fullName>
    </submittedName>
</protein>
<dbReference type="EMBL" id="CABVMM010000015">
    <property type="protein sequence ID" value="VVV02095.1"/>
    <property type="molecule type" value="Genomic_DNA"/>
</dbReference>
<evidence type="ECO:0000313" key="2">
    <source>
        <dbReference type="Proteomes" id="UP000356253"/>
    </source>
</evidence>
<name>A0AC61YD04_9FLAO</name>
<dbReference type="Proteomes" id="UP000356253">
    <property type="component" value="Unassembled WGS sequence"/>
</dbReference>
<comment type="caution">
    <text evidence="1">The sequence shown here is derived from an EMBL/GenBank/DDBJ whole genome shotgun (WGS) entry which is preliminary data.</text>
</comment>
<sequence>MSTTEQIREGKSTAIVAYLTIIGAIIAIFMNSEPKNQFASFHIKQALGIHILYFLLVALISGFDSWLISVAFWIFVFILWVYGFIGAIQGRKTIVPLVGEYFQKWFKNLA</sequence>
<gene>
    <name evidence="1" type="ORF">FVB9532_03391</name>
</gene>